<keyword evidence="2" id="KW-0812">Transmembrane</keyword>
<feature type="compositionally biased region" description="Low complexity" evidence="1">
    <location>
        <begin position="93"/>
        <end position="102"/>
    </location>
</feature>
<protein>
    <recommendedName>
        <fullName evidence="5">Thrombospondin</fullName>
    </recommendedName>
</protein>
<dbReference type="Proteomes" id="UP001240150">
    <property type="component" value="Chromosome"/>
</dbReference>
<feature type="compositionally biased region" description="Basic and acidic residues" evidence="1">
    <location>
        <begin position="53"/>
        <end position="68"/>
    </location>
</feature>
<evidence type="ECO:0000256" key="1">
    <source>
        <dbReference type="SAM" id="MobiDB-lite"/>
    </source>
</evidence>
<dbReference type="RefSeq" id="WP_284916987.1">
    <property type="nucleotide sequence ID" value="NZ_CP126980.1"/>
</dbReference>
<proteinExistence type="predicted"/>
<accession>A0ABY8WE60</accession>
<evidence type="ECO:0000313" key="3">
    <source>
        <dbReference type="EMBL" id="WIM95672.1"/>
    </source>
</evidence>
<keyword evidence="4" id="KW-1185">Reference proteome</keyword>
<feature type="transmembrane region" description="Helical" evidence="2">
    <location>
        <begin position="109"/>
        <end position="128"/>
    </location>
</feature>
<evidence type="ECO:0000256" key="2">
    <source>
        <dbReference type="SAM" id="Phobius"/>
    </source>
</evidence>
<evidence type="ECO:0008006" key="5">
    <source>
        <dbReference type="Google" id="ProtNLM"/>
    </source>
</evidence>
<reference evidence="3 4" key="1">
    <citation type="submission" date="2023-06" db="EMBL/GenBank/DDBJ databases">
        <authorList>
            <person name="Yushchuk O."/>
            <person name="Binda E."/>
            <person name="Ruckert-Reed C."/>
            <person name="Fedorenko V."/>
            <person name="Kalinowski J."/>
            <person name="Marinelli F."/>
        </authorList>
    </citation>
    <scope>NUCLEOTIDE SEQUENCE [LARGE SCALE GENOMIC DNA]</scope>
    <source>
        <strain evidence="3 4">NRRL 3884</strain>
    </source>
</reference>
<feature type="region of interest" description="Disordered" evidence="1">
    <location>
        <begin position="1"/>
        <end position="105"/>
    </location>
</feature>
<feature type="compositionally biased region" description="Low complexity" evidence="1">
    <location>
        <begin position="9"/>
        <end position="18"/>
    </location>
</feature>
<feature type="compositionally biased region" description="Low complexity" evidence="1">
    <location>
        <begin position="32"/>
        <end position="52"/>
    </location>
</feature>
<feature type="transmembrane region" description="Helical" evidence="2">
    <location>
        <begin position="165"/>
        <end position="190"/>
    </location>
</feature>
<keyword evidence="2" id="KW-1133">Transmembrane helix</keyword>
<gene>
    <name evidence="3" type="ORF">ACTOB_007797</name>
</gene>
<sequence>MRIPSFSRAATTDTAETARVPVQPRRDDDTTQDITTPRTGDTPRDVTTPRTGDTPRDVTRPRTTDPARDLNTPRAGTVTPPTEAERKPVPVGRPATPAAEPAPARRPRASLLATLGLIASVAGIALVLSGPLAGWGIGVAALGLVLSLAGLSATRKQHVAGKTDALIGLLVALGAIALGVLALTGSLSWLGTDTQPASDLREWLDAQFANRF</sequence>
<name>A0ABY8WE60_9ACTN</name>
<feature type="transmembrane region" description="Helical" evidence="2">
    <location>
        <begin position="134"/>
        <end position="153"/>
    </location>
</feature>
<keyword evidence="2" id="KW-0472">Membrane</keyword>
<organism evidence="3 4">
    <name type="scientific">Actinoplanes oblitus</name>
    <dbReference type="NCBI Taxonomy" id="3040509"/>
    <lineage>
        <taxon>Bacteria</taxon>
        <taxon>Bacillati</taxon>
        <taxon>Actinomycetota</taxon>
        <taxon>Actinomycetes</taxon>
        <taxon>Micromonosporales</taxon>
        <taxon>Micromonosporaceae</taxon>
        <taxon>Actinoplanes</taxon>
    </lineage>
</organism>
<dbReference type="EMBL" id="CP126980">
    <property type="protein sequence ID" value="WIM95672.1"/>
    <property type="molecule type" value="Genomic_DNA"/>
</dbReference>
<evidence type="ECO:0000313" key="4">
    <source>
        <dbReference type="Proteomes" id="UP001240150"/>
    </source>
</evidence>